<dbReference type="Pfam" id="PF17039">
    <property type="entry name" value="Glyco_tran_10_N"/>
    <property type="match status" value="1"/>
</dbReference>
<protein>
    <recommendedName>
        <fullName evidence="12">Fucosyltransferase</fullName>
        <ecNumber evidence="12">2.4.1.-</ecNumber>
    </recommendedName>
</protein>
<comment type="similarity">
    <text evidence="3 12">Belongs to the glycosyltransferase 10 family.</text>
</comment>
<dbReference type="InterPro" id="IPR001503">
    <property type="entry name" value="Glyco_trans_10"/>
</dbReference>
<evidence type="ECO:0000256" key="2">
    <source>
        <dbReference type="ARBA" id="ARBA00004922"/>
    </source>
</evidence>
<keyword evidence="6 12" id="KW-0812">Transmembrane</keyword>
<dbReference type="PANTHER" id="PTHR48438">
    <property type="entry name" value="ALPHA-(1,3)-FUCOSYLTRANSFERASE C-RELATED"/>
    <property type="match status" value="1"/>
</dbReference>
<dbReference type="GO" id="GO:0008417">
    <property type="term" value="F:fucosyltransferase activity"/>
    <property type="evidence" value="ECO:0007669"/>
    <property type="project" value="InterPro"/>
</dbReference>
<gene>
    <name evidence="16" type="ORF">R5R35_005045</name>
</gene>
<dbReference type="PANTHER" id="PTHR48438:SF1">
    <property type="entry name" value="ALPHA-(1,3)-FUCOSYLTRANSFERASE C-RELATED"/>
    <property type="match status" value="1"/>
</dbReference>
<comment type="subcellular location">
    <subcellularLocation>
        <location evidence="1 12">Golgi apparatus</location>
        <location evidence="1 12">Golgi stack membrane</location>
        <topology evidence="1 12">Single-pass type II membrane protein</topology>
    </subcellularLocation>
</comment>
<evidence type="ECO:0000256" key="9">
    <source>
        <dbReference type="ARBA" id="ARBA00023034"/>
    </source>
</evidence>
<sequence>MTSNRSLMPTAFYDAVVIYNTQPVTRPVAKKRRREQRYIFYMPQPPLLFENHTKYNMETILPKYYNWTMSYRADSDISLPRAQVVPGPGPRGWLAPADPPPSPDVVESLPPVPPQSGVSENPVRVAFFNEFCHLEPTTRAFVAVLKRFLRVDEMGRCKDLTWPRAADPPRALARDYDFYLILADEGCRDYEVEKLYDYLPLDIVSVVSGSGNYIAVLPPHSFVNAREFRSVSDLAVYLLFLAQHPKEYAKFSWWKSHYKLVRSPPANLCRLCEKLQQPQPPKAYVSVWKYWHGQYMCRFDDGEVFA</sequence>
<proteinExistence type="inferred from homology"/>
<comment type="caution">
    <text evidence="16">The sequence shown here is derived from an EMBL/GenBank/DDBJ whole genome shotgun (WGS) entry which is preliminary data.</text>
</comment>
<dbReference type="AlphaFoldDB" id="A0AAN9VTA9"/>
<evidence type="ECO:0000256" key="11">
    <source>
        <dbReference type="ARBA" id="ARBA00023180"/>
    </source>
</evidence>
<keyword evidence="8" id="KW-1133">Transmembrane helix</keyword>
<evidence type="ECO:0000256" key="12">
    <source>
        <dbReference type="RuleBase" id="RU003832"/>
    </source>
</evidence>
<keyword evidence="11" id="KW-0325">Glycoprotein</keyword>
<feature type="domain" description="Fucosyltransferase C-terminal" evidence="14">
    <location>
        <begin position="132"/>
        <end position="286"/>
    </location>
</feature>
<dbReference type="Gene3D" id="3.40.50.11660">
    <property type="entry name" value="Glycosyl transferase family 10, C-terminal domain"/>
    <property type="match status" value="1"/>
</dbReference>
<organism evidence="16 17">
    <name type="scientific">Gryllus longicercus</name>
    <dbReference type="NCBI Taxonomy" id="2509291"/>
    <lineage>
        <taxon>Eukaryota</taxon>
        <taxon>Metazoa</taxon>
        <taxon>Ecdysozoa</taxon>
        <taxon>Arthropoda</taxon>
        <taxon>Hexapoda</taxon>
        <taxon>Insecta</taxon>
        <taxon>Pterygota</taxon>
        <taxon>Neoptera</taxon>
        <taxon>Polyneoptera</taxon>
        <taxon>Orthoptera</taxon>
        <taxon>Ensifera</taxon>
        <taxon>Gryllidea</taxon>
        <taxon>Grylloidea</taxon>
        <taxon>Gryllidae</taxon>
        <taxon>Gryllinae</taxon>
        <taxon>Gryllus</taxon>
    </lineage>
</organism>
<keyword evidence="4 12" id="KW-0328">Glycosyltransferase</keyword>
<dbReference type="InterPro" id="IPR055270">
    <property type="entry name" value="Glyco_tran_10_C"/>
</dbReference>
<evidence type="ECO:0000313" key="16">
    <source>
        <dbReference type="EMBL" id="KAK7868421.1"/>
    </source>
</evidence>
<dbReference type="InterPro" id="IPR031481">
    <property type="entry name" value="Glyco_tran_10_N"/>
</dbReference>
<evidence type="ECO:0000256" key="7">
    <source>
        <dbReference type="ARBA" id="ARBA00022968"/>
    </source>
</evidence>
<dbReference type="Proteomes" id="UP001378592">
    <property type="component" value="Unassembled WGS sequence"/>
</dbReference>
<evidence type="ECO:0000256" key="1">
    <source>
        <dbReference type="ARBA" id="ARBA00004447"/>
    </source>
</evidence>
<evidence type="ECO:0000313" key="17">
    <source>
        <dbReference type="Proteomes" id="UP001378592"/>
    </source>
</evidence>
<dbReference type="GO" id="GO:0032580">
    <property type="term" value="C:Golgi cisterna membrane"/>
    <property type="evidence" value="ECO:0007669"/>
    <property type="project" value="UniProtKB-SubCell"/>
</dbReference>
<dbReference type="SUPFAM" id="SSF53756">
    <property type="entry name" value="UDP-Glycosyltransferase/glycogen phosphorylase"/>
    <property type="match status" value="1"/>
</dbReference>
<comment type="pathway">
    <text evidence="2">Protein modification; protein glycosylation.</text>
</comment>
<evidence type="ECO:0000256" key="3">
    <source>
        <dbReference type="ARBA" id="ARBA00008919"/>
    </source>
</evidence>
<keyword evidence="17" id="KW-1185">Reference proteome</keyword>
<dbReference type="InterPro" id="IPR038577">
    <property type="entry name" value="GT10-like_C_sf"/>
</dbReference>
<evidence type="ECO:0000256" key="6">
    <source>
        <dbReference type="ARBA" id="ARBA00022692"/>
    </source>
</evidence>
<evidence type="ECO:0000259" key="14">
    <source>
        <dbReference type="Pfam" id="PF00852"/>
    </source>
</evidence>
<keyword evidence="5 12" id="KW-0808">Transferase</keyword>
<dbReference type="EC" id="2.4.1.-" evidence="12"/>
<evidence type="ECO:0000256" key="8">
    <source>
        <dbReference type="ARBA" id="ARBA00022989"/>
    </source>
</evidence>
<feature type="domain" description="Fucosyltransferase N-terminal" evidence="15">
    <location>
        <begin position="2"/>
        <end position="80"/>
    </location>
</feature>
<reference evidence="16 17" key="1">
    <citation type="submission" date="2024-03" db="EMBL/GenBank/DDBJ databases">
        <title>The genome assembly and annotation of the cricket Gryllus longicercus Weissman &amp; Gray.</title>
        <authorList>
            <person name="Szrajer S."/>
            <person name="Gray D."/>
            <person name="Ylla G."/>
        </authorList>
    </citation>
    <scope>NUCLEOTIDE SEQUENCE [LARGE SCALE GENOMIC DNA]</scope>
    <source>
        <strain evidence="16">DAG 2021-001</strain>
        <tissue evidence="16">Whole body minus gut</tissue>
    </source>
</reference>
<keyword evidence="9 12" id="KW-0333">Golgi apparatus</keyword>
<evidence type="ECO:0000256" key="13">
    <source>
        <dbReference type="SAM" id="MobiDB-lite"/>
    </source>
</evidence>
<evidence type="ECO:0000256" key="4">
    <source>
        <dbReference type="ARBA" id="ARBA00022676"/>
    </source>
</evidence>
<keyword evidence="7" id="KW-0735">Signal-anchor</keyword>
<name>A0AAN9VTA9_9ORTH</name>
<feature type="region of interest" description="Disordered" evidence="13">
    <location>
        <begin position="89"/>
        <end position="114"/>
    </location>
</feature>
<evidence type="ECO:0000259" key="15">
    <source>
        <dbReference type="Pfam" id="PF17039"/>
    </source>
</evidence>
<dbReference type="Pfam" id="PF00852">
    <property type="entry name" value="Glyco_transf_10"/>
    <property type="match status" value="1"/>
</dbReference>
<accession>A0AAN9VTA9</accession>
<evidence type="ECO:0000256" key="5">
    <source>
        <dbReference type="ARBA" id="ARBA00022679"/>
    </source>
</evidence>
<keyword evidence="10" id="KW-0472">Membrane</keyword>
<dbReference type="EMBL" id="JAZDUA010000095">
    <property type="protein sequence ID" value="KAK7868421.1"/>
    <property type="molecule type" value="Genomic_DNA"/>
</dbReference>
<evidence type="ECO:0000256" key="10">
    <source>
        <dbReference type="ARBA" id="ARBA00023136"/>
    </source>
</evidence>